<gene>
    <name evidence="1" type="ORF">H0A75_00165</name>
</gene>
<comment type="caution">
    <text evidence="1">The sequence shown here is derived from an EMBL/GenBank/DDBJ whole genome shotgun (WGS) entry which is preliminary data.</text>
</comment>
<protein>
    <submittedName>
        <fullName evidence="1">Uncharacterized protein</fullName>
    </submittedName>
</protein>
<accession>A0A7Z0SD66</accession>
<evidence type="ECO:0000313" key="2">
    <source>
        <dbReference type="Proteomes" id="UP000537890"/>
    </source>
</evidence>
<reference evidence="1 2" key="1">
    <citation type="submission" date="2020-05" db="EMBL/GenBank/DDBJ databases">
        <title>Horizontal transmission and recombination maintain forever young bacterial symbiont genomes.</title>
        <authorList>
            <person name="Russell S.L."/>
            <person name="Pepper-Tunick E."/>
            <person name="Svedberg J."/>
            <person name="Byrne A."/>
            <person name="Ruelas Castillo J."/>
            <person name="Vollmers C."/>
            <person name="Beinart R.A."/>
            <person name="Corbett-Detig R."/>
        </authorList>
    </citation>
    <scope>NUCLEOTIDE SEQUENCE [LARGE SCALE GENOMIC DNA]</scope>
    <source>
        <strain evidence="1">4727-3</strain>
    </source>
</reference>
<dbReference type="AlphaFoldDB" id="A0A7Z0SD66"/>
<evidence type="ECO:0000313" key="1">
    <source>
        <dbReference type="EMBL" id="NYT46357.1"/>
    </source>
</evidence>
<dbReference type="EMBL" id="JACCHS010000001">
    <property type="protein sequence ID" value="NYT46357.1"/>
    <property type="molecule type" value="Genomic_DNA"/>
</dbReference>
<organism evidence="1 2">
    <name type="scientific">Candidatus Methanofishera endochildressiae</name>
    <dbReference type="NCBI Taxonomy" id="2738884"/>
    <lineage>
        <taxon>Bacteria</taxon>
        <taxon>Pseudomonadati</taxon>
        <taxon>Pseudomonadota</taxon>
        <taxon>Gammaproteobacteria</taxon>
        <taxon>Candidatus Methanofishera</taxon>
    </lineage>
</organism>
<dbReference type="Proteomes" id="UP000537890">
    <property type="component" value="Unassembled WGS sequence"/>
</dbReference>
<sequence>MIYELKTPVQVMDTELGSYVEASEVSVIFTGRKGLKAIKRLQDIIFISARSMSNDRSVSDTAKDDRASGDITSETMMNMLSLTGKSEVILDGILEALILFSKVGGQKMNNTLIDDLDIEDIDGLCEAVMLHFLLPGVIRKLNSLSR</sequence>
<name>A0A7Z0SD66_9GAMM</name>
<proteinExistence type="predicted"/>